<dbReference type="PANTHER" id="PTHR32282">
    <property type="entry name" value="BINDING PROTEIN TRANSPEPTIDASE, PUTATIVE-RELATED"/>
    <property type="match status" value="1"/>
</dbReference>
<dbReference type="SUPFAM" id="SSF56601">
    <property type="entry name" value="beta-lactamase/transpeptidase-like"/>
    <property type="match status" value="1"/>
</dbReference>
<keyword evidence="18 28" id="KW-1133">Transmembrane helix</keyword>
<dbReference type="GO" id="GO:0009002">
    <property type="term" value="F:serine-type D-Ala-D-Ala carboxypeptidase activity"/>
    <property type="evidence" value="ECO:0007669"/>
    <property type="project" value="UniProtKB-EC"/>
</dbReference>
<evidence type="ECO:0000256" key="27">
    <source>
        <dbReference type="SAM" id="MobiDB-lite"/>
    </source>
</evidence>
<dbReference type="GO" id="GO:0008658">
    <property type="term" value="F:penicillin binding"/>
    <property type="evidence" value="ECO:0007669"/>
    <property type="project" value="InterPro"/>
</dbReference>
<evidence type="ECO:0000256" key="26">
    <source>
        <dbReference type="ARBA" id="ARBA00060592"/>
    </source>
</evidence>
<evidence type="ECO:0000256" key="6">
    <source>
        <dbReference type="ARBA" id="ARBA00018638"/>
    </source>
</evidence>
<name>A0A562RK13_9BURK</name>
<evidence type="ECO:0000256" key="25">
    <source>
        <dbReference type="ARBA" id="ARBA00049902"/>
    </source>
</evidence>
<sequence>MDHPVLTTTLSWLNRRNALRGLIAIAVAGLVATLAVLGYLFLVVRPKLPSLDAVTDYKPKIPLRIYTADHVLIGEFGEEHRDFVPIKNIPDMMKKAVLAIEDTRFYEHGGIDWVRAMGAMKANLAGGFRQGGSTISMQVARNFFLTREKVLSRKLNEVMLTYKIEDALTKDQILELYMNQIYLGQRSFGFAAAAQVYFGKTLQELSVAEIAMLAGLPQNPARHNPVSNFKRAKARQALVLRRLHDLDYISDAQYEAAQHETLHINNKGQEFDTHAEYVAELARQAVFAEFQEEAYTRGIVVHTTILKADQDAAYESVRRNVIAYDQRHGYRGPEAFIELPDGDEEREEAIDEALGRRPSSDGLIPAVVLSASASEVRAETADGDDVRIRGDGLKLAAPALSSKAKDGIRIRPGAVIRVAQDKKGWAITQVPKVAAAFVSIDAATGAYHAMVGGFDYNLQKFNHVTQAWRQPGSSIKPFVYSAAIDKGFGPSSLINDVPIELPGGANGEPWKPQNDDFKFDGPITMRRALSESKNVPSVRILRAVTVPYAHEFLGRFGLDPARHPNNLTMALGTGAVTPQQMAGAYSVFANGGYKVQPYLIARIEDAEGKVLKAVPPPPKLTDEARVLDARNAFIMDSMLREVARSGTGAAATQRIGRTDIAGKTGTTSDAVDGWFGGYGGGIVAVAWMGYDEPKSLGGREFGATLALPIWIDYMKVALARRPVVEREAPEGVVQLDGDWILEEYAADPTVRGIDLDEAVPGQAGVPVPQMEGGEQPALPGAPVIAPVSPAVPPSTLPNVAPAIPPNPPPETN</sequence>
<evidence type="ECO:0000259" key="30">
    <source>
        <dbReference type="Pfam" id="PF00912"/>
    </source>
</evidence>
<dbReference type="InterPro" id="IPR031376">
    <property type="entry name" value="PCB_OB"/>
</dbReference>
<dbReference type="GO" id="GO:0046677">
    <property type="term" value="P:response to antibiotic"/>
    <property type="evidence" value="ECO:0007669"/>
    <property type="project" value="UniProtKB-KW"/>
</dbReference>
<keyword evidence="11" id="KW-0328">Glycosyltransferase</keyword>
<dbReference type="GO" id="GO:0008955">
    <property type="term" value="F:peptidoglycan glycosyltransferase activity"/>
    <property type="evidence" value="ECO:0007669"/>
    <property type="project" value="UniProtKB-EC"/>
</dbReference>
<gene>
    <name evidence="32" type="ORF">IP91_00463</name>
</gene>
<evidence type="ECO:0000259" key="29">
    <source>
        <dbReference type="Pfam" id="PF00905"/>
    </source>
</evidence>
<dbReference type="GO" id="GO:0008360">
    <property type="term" value="P:regulation of cell shape"/>
    <property type="evidence" value="ECO:0007669"/>
    <property type="project" value="UniProtKB-KW"/>
</dbReference>
<evidence type="ECO:0000256" key="4">
    <source>
        <dbReference type="ARBA" id="ARBA00007739"/>
    </source>
</evidence>
<dbReference type="InterPro" id="IPR012338">
    <property type="entry name" value="Beta-lactam/transpept-like"/>
</dbReference>
<evidence type="ECO:0000313" key="32">
    <source>
        <dbReference type="EMBL" id="TWI69395.1"/>
    </source>
</evidence>
<evidence type="ECO:0000256" key="8">
    <source>
        <dbReference type="ARBA" id="ARBA00022519"/>
    </source>
</evidence>
<dbReference type="GO" id="GO:0009252">
    <property type="term" value="P:peptidoglycan biosynthetic process"/>
    <property type="evidence" value="ECO:0007669"/>
    <property type="project" value="UniProtKB-UniPathway"/>
</dbReference>
<evidence type="ECO:0000256" key="15">
    <source>
        <dbReference type="ARBA" id="ARBA00022960"/>
    </source>
</evidence>
<comment type="caution">
    <text evidence="32">The sequence shown here is derived from an EMBL/GenBank/DDBJ whole genome shotgun (WGS) entry which is preliminary data.</text>
</comment>
<keyword evidence="33" id="KW-1185">Reference proteome</keyword>
<dbReference type="UniPathway" id="UPA00219"/>
<dbReference type="GO" id="GO:0030288">
    <property type="term" value="C:outer membrane-bounded periplasmic space"/>
    <property type="evidence" value="ECO:0007669"/>
    <property type="project" value="TreeGrafter"/>
</dbReference>
<proteinExistence type="inferred from homology"/>
<dbReference type="Gene3D" id="3.40.710.10">
    <property type="entry name" value="DD-peptidase/beta-lactamase superfamily"/>
    <property type="match status" value="2"/>
</dbReference>
<evidence type="ECO:0000256" key="7">
    <source>
        <dbReference type="ARBA" id="ARBA00022475"/>
    </source>
</evidence>
<dbReference type="InterPro" id="IPR001460">
    <property type="entry name" value="PCN-bd_Tpept"/>
</dbReference>
<organism evidence="32 33">
    <name type="scientific">Pseudoduganella lurida</name>
    <dbReference type="NCBI Taxonomy" id="1036180"/>
    <lineage>
        <taxon>Bacteria</taxon>
        <taxon>Pseudomonadati</taxon>
        <taxon>Pseudomonadota</taxon>
        <taxon>Betaproteobacteria</taxon>
        <taxon>Burkholderiales</taxon>
        <taxon>Oxalobacteraceae</taxon>
        <taxon>Telluria group</taxon>
        <taxon>Pseudoduganella</taxon>
    </lineage>
</organism>
<dbReference type="FunFam" id="1.10.3810.10:FF:000003">
    <property type="entry name" value="Penicillin-binding protein 1a"/>
    <property type="match status" value="1"/>
</dbReference>
<keyword evidence="9" id="KW-0121">Carboxypeptidase</keyword>
<keyword evidence="20" id="KW-0046">Antibiotic resistance</keyword>
<dbReference type="Pfam" id="PF00912">
    <property type="entry name" value="Transgly"/>
    <property type="match status" value="1"/>
</dbReference>
<dbReference type="InterPro" id="IPR023346">
    <property type="entry name" value="Lysozyme-like_dom_sf"/>
</dbReference>
<dbReference type="Pfam" id="PF17092">
    <property type="entry name" value="PCB_OB"/>
    <property type="match status" value="1"/>
</dbReference>
<feature type="transmembrane region" description="Helical" evidence="28">
    <location>
        <begin position="21"/>
        <end position="42"/>
    </location>
</feature>
<evidence type="ECO:0000256" key="10">
    <source>
        <dbReference type="ARBA" id="ARBA00022670"/>
    </source>
</evidence>
<evidence type="ECO:0000256" key="5">
    <source>
        <dbReference type="ARBA" id="ARBA00012448"/>
    </source>
</evidence>
<dbReference type="PANTHER" id="PTHR32282:SF27">
    <property type="entry name" value="PENICILLIN-BINDING PROTEIN 1A"/>
    <property type="match status" value="1"/>
</dbReference>
<keyword evidence="17" id="KW-0573">Peptidoglycan synthesis</keyword>
<comment type="similarity">
    <text evidence="4">In the N-terminal section; belongs to the glycosyltransferase 51 family.</text>
</comment>
<protein>
    <recommendedName>
        <fullName evidence="6">Penicillin-binding protein 1A</fullName>
        <ecNumber evidence="24">2.4.99.28</ecNumber>
        <ecNumber evidence="5">3.4.16.4</ecNumber>
    </recommendedName>
</protein>
<dbReference type="EMBL" id="VLLB01000001">
    <property type="protein sequence ID" value="TWI69395.1"/>
    <property type="molecule type" value="Genomic_DNA"/>
</dbReference>
<keyword evidence="13 28" id="KW-0812">Transmembrane</keyword>
<dbReference type="Proteomes" id="UP000318431">
    <property type="component" value="Unassembled WGS sequence"/>
</dbReference>
<keyword evidence="7" id="KW-1003">Cell membrane</keyword>
<dbReference type="EC" id="2.4.99.28" evidence="24"/>
<comment type="subcellular location">
    <subcellularLocation>
        <location evidence="1">Cell inner membrane</location>
        <topology evidence="1">Single-pass type II membrane protein</topology>
    </subcellularLocation>
</comment>
<dbReference type="SUPFAM" id="SSF53955">
    <property type="entry name" value="Lysozyme-like"/>
    <property type="match status" value="1"/>
</dbReference>
<accession>A0A562RK13</accession>
<evidence type="ECO:0000256" key="11">
    <source>
        <dbReference type="ARBA" id="ARBA00022676"/>
    </source>
</evidence>
<evidence type="ECO:0000256" key="24">
    <source>
        <dbReference type="ARBA" id="ARBA00044770"/>
    </source>
</evidence>
<dbReference type="InterPro" id="IPR050396">
    <property type="entry name" value="Glycosyltr_51/Transpeptidase"/>
</dbReference>
<dbReference type="Pfam" id="PF00905">
    <property type="entry name" value="Transpeptidase"/>
    <property type="match status" value="1"/>
</dbReference>
<evidence type="ECO:0000256" key="23">
    <source>
        <dbReference type="ARBA" id="ARBA00034000"/>
    </source>
</evidence>
<feature type="domain" description="Penicillin-binding protein OB-like" evidence="31">
    <location>
        <begin position="330"/>
        <end position="433"/>
    </location>
</feature>
<keyword evidence="22" id="KW-0961">Cell wall biogenesis/degradation</keyword>
<dbReference type="GO" id="GO:0005886">
    <property type="term" value="C:plasma membrane"/>
    <property type="evidence" value="ECO:0007669"/>
    <property type="project" value="UniProtKB-SubCell"/>
</dbReference>
<feature type="region of interest" description="Disordered" evidence="27">
    <location>
        <begin position="789"/>
        <end position="812"/>
    </location>
</feature>
<evidence type="ECO:0000256" key="12">
    <source>
        <dbReference type="ARBA" id="ARBA00022679"/>
    </source>
</evidence>
<evidence type="ECO:0000256" key="16">
    <source>
        <dbReference type="ARBA" id="ARBA00022968"/>
    </source>
</evidence>
<dbReference type="NCBIfam" id="TIGR02074">
    <property type="entry name" value="PBP_1a_fam"/>
    <property type="match status" value="1"/>
</dbReference>
<keyword evidence="8" id="KW-0997">Cell inner membrane</keyword>
<evidence type="ECO:0000256" key="1">
    <source>
        <dbReference type="ARBA" id="ARBA00004249"/>
    </source>
</evidence>
<evidence type="ECO:0000256" key="21">
    <source>
        <dbReference type="ARBA" id="ARBA00023268"/>
    </source>
</evidence>
<keyword evidence="15" id="KW-0133">Cell shape</keyword>
<dbReference type="EC" id="3.4.16.4" evidence="5"/>
<keyword evidence="21" id="KW-0511">Multifunctional enzyme</keyword>
<evidence type="ECO:0000256" key="18">
    <source>
        <dbReference type="ARBA" id="ARBA00022989"/>
    </source>
</evidence>
<evidence type="ECO:0000256" key="13">
    <source>
        <dbReference type="ARBA" id="ARBA00022692"/>
    </source>
</evidence>
<evidence type="ECO:0000256" key="3">
    <source>
        <dbReference type="ARBA" id="ARBA00007090"/>
    </source>
</evidence>
<evidence type="ECO:0000256" key="22">
    <source>
        <dbReference type="ARBA" id="ARBA00023316"/>
    </source>
</evidence>
<comment type="catalytic activity">
    <reaction evidence="25">
        <text>[GlcNAc-(1-&gt;4)-Mur2Ac(oyl-L-Ala-gamma-D-Glu-L-Lys-D-Ala-D-Ala)](n)-di-trans,octa-cis-undecaprenyl diphosphate + beta-D-GlcNAc-(1-&gt;4)-Mur2Ac(oyl-L-Ala-gamma-D-Glu-L-Lys-D-Ala-D-Ala)-di-trans,octa-cis-undecaprenyl diphosphate = [GlcNAc-(1-&gt;4)-Mur2Ac(oyl-L-Ala-gamma-D-Glu-L-Lys-D-Ala-D-Ala)](n+1)-di-trans,octa-cis-undecaprenyl diphosphate + di-trans,octa-cis-undecaprenyl diphosphate + H(+)</text>
        <dbReference type="Rhea" id="RHEA:23708"/>
        <dbReference type="Rhea" id="RHEA-COMP:9602"/>
        <dbReference type="Rhea" id="RHEA-COMP:9603"/>
        <dbReference type="ChEBI" id="CHEBI:15378"/>
        <dbReference type="ChEBI" id="CHEBI:58405"/>
        <dbReference type="ChEBI" id="CHEBI:60033"/>
        <dbReference type="ChEBI" id="CHEBI:78435"/>
        <dbReference type="EC" id="2.4.99.28"/>
    </reaction>
</comment>
<evidence type="ECO:0000313" key="33">
    <source>
        <dbReference type="Proteomes" id="UP000318431"/>
    </source>
</evidence>
<keyword evidence="14" id="KW-0378">Hydrolase</keyword>
<evidence type="ECO:0000256" key="14">
    <source>
        <dbReference type="ARBA" id="ARBA00022801"/>
    </source>
</evidence>
<dbReference type="InterPro" id="IPR036950">
    <property type="entry name" value="PBP_transglycosylase"/>
</dbReference>
<reference evidence="32 33" key="1">
    <citation type="journal article" date="2015" name="Stand. Genomic Sci.">
        <title>Genomic Encyclopedia of Bacterial and Archaeal Type Strains, Phase III: the genomes of soil and plant-associated and newly described type strains.</title>
        <authorList>
            <person name="Whitman W.B."/>
            <person name="Woyke T."/>
            <person name="Klenk H.P."/>
            <person name="Zhou Y."/>
            <person name="Lilburn T.G."/>
            <person name="Beck B.J."/>
            <person name="De Vos P."/>
            <person name="Vandamme P."/>
            <person name="Eisen J.A."/>
            <person name="Garrity G."/>
            <person name="Hugenholtz P."/>
            <person name="Kyrpides N.C."/>
        </authorList>
    </citation>
    <scope>NUCLEOTIDE SEQUENCE [LARGE SCALE GENOMIC DNA]</scope>
    <source>
        <strain evidence="32 33">CGMCC 1.10822</strain>
    </source>
</reference>
<feature type="domain" description="Glycosyl transferase family 51" evidence="30">
    <location>
        <begin position="72"/>
        <end position="243"/>
    </location>
</feature>
<dbReference type="GO" id="GO:0006508">
    <property type="term" value="P:proteolysis"/>
    <property type="evidence" value="ECO:0007669"/>
    <property type="project" value="UniProtKB-KW"/>
</dbReference>
<evidence type="ECO:0000256" key="19">
    <source>
        <dbReference type="ARBA" id="ARBA00023136"/>
    </source>
</evidence>
<evidence type="ECO:0000256" key="2">
    <source>
        <dbReference type="ARBA" id="ARBA00004752"/>
    </source>
</evidence>
<keyword evidence="10" id="KW-0645">Protease</keyword>
<evidence type="ECO:0000256" key="20">
    <source>
        <dbReference type="ARBA" id="ARBA00023251"/>
    </source>
</evidence>
<comment type="pathway">
    <text evidence="26">Glycan biosynthesis.</text>
</comment>
<comment type="similarity">
    <text evidence="3">In the C-terminal section; belongs to the transpeptidase family.</text>
</comment>
<dbReference type="InterPro" id="IPR001264">
    <property type="entry name" value="Glyco_trans_51"/>
</dbReference>
<evidence type="ECO:0000256" key="9">
    <source>
        <dbReference type="ARBA" id="ARBA00022645"/>
    </source>
</evidence>
<dbReference type="Gene3D" id="1.10.3810.10">
    <property type="entry name" value="Biosynthetic peptidoglycan transglycosylase-like"/>
    <property type="match status" value="1"/>
</dbReference>
<dbReference type="AlphaFoldDB" id="A0A562RK13"/>
<comment type="catalytic activity">
    <reaction evidence="23">
        <text>Preferential cleavage: (Ac)2-L-Lys-D-Ala-|-D-Ala. Also transpeptidation of peptidyl-alanyl moieties that are N-acyl substituents of D-alanine.</text>
        <dbReference type="EC" id="3.4.16.4"/>
    </reaction>
</comment>
<evidence type="ECO:0000259" key="31">
    <source>
        <dbReference type="Pfam" id="PF17092"/>
    </source>
</evidence>
<feature type="compositionally biased region" description="Pro residues" evidence="27">
    <location>
        <begin position="802"/>
        <end position="812"/>
    </location>
</feature>
<feature type="domain" description="Penicillin-binding protein transpeptidase" evidence="29">
    <location>
        <begin position="436"/>
        <end position="673"/>
    </location>
</feature>
<dbReference type="GO" id="GO:0071555">
    <property type="term" value="P:cell wall organization"/>
    <property type="evidence" value="ECO:0007669"/>
    <property type="project" value="UniProtKB-KW"/>
</dbReference>
<evidence type="ECO:0000256" key="17">
    <source>
        <dbReference type="ARBA" id="ARBA00022984"/>
    </source>
</evidence>
<keyword evidence="12" id="KW-0808">Transferase</keyword>
<evidence type="ECO:0000256" key="28">
    <source>
        <dbReference type="SAM" id="Phobius"/>
    </source>
</evidence>
<keyword evidence="19 28" id="KW-0472">Membrane</keyword>
<comment type="pathway">
    <text evidence="2">Cell wall biogenesis; peptidoglycan biosynthesis.</text>
</comment>
<keyword evidence="16" id="KW-0735">Signal-anchor</keyword>